<evidence type="ECO:0000256" key="2">
    <source>
        <dbReference type="SAM" id="Phobius"/>
    </source>
</evidence>
<feature type="transmembrane region" description="Helical" evidence="2">
    <location>
        <begin position="196"/>
        <end position="219"/>
    </location>
</feature>
<comment type="caution">
    <text evidence="3">The sequence shown here is derived from an EMBL/GenBank/DDBJ whole genome shotgun (WGS) entry which is preliminary data.</text>
</comment>
<sequence>MDSDRKSTVSSFYGGRKGSLDALNQDFPSPPLDYGQQTGRTRDDASSFYNPERTSRGSMDLLAGRPNAAGYNRGSFFHAGREEPLKGGRDEEELGPGTPDGGWDVYADFNNAGPRYSSAFGQQDSGYQSLGAPKAAETTGPVELVTVPALGPEWKKSEMRDMTKAGKREKRAESRKQLWRDWTRGNRGGKWCTKRVIVFTCFALIIIVVVVCAVCIPRVPSFSLSNNTPLANATGSWASAVPTTFNRVPTNFSFPAFADLQVDTTSNYLPVNFRHLRASVYDLTSGFLVATGDLGSKSLPAKSFPDIQIPLNFTYSAVNDSDTTWNNWYDACKNLDRFSDGVRPGIGFRLVLNMEIIGLIGSYGSSTQVTNANCPIELPSNSV</sequence>
<accession>A0AAD7K6M0</accession>
<dbReference type="EMBL" id="JARJLG010000011">
    <property type="protein sequence ID" value="KAJ7776778.1"/>
    <property type="molecule type" value="Genomic_DNA"/>
</dbReference>
<evidence type="ECO:0000313" key="4">
    <source>
        <dbReference type="Proteomes" id="UP001215280"/>
    </source>
</evidence>
<dbReference type="Proteomes" id="UP001215280">
    <property type="component" value="Unassembled WGS sequence"/>
</dbReference>
<feature type="region of interest" description="Disordered" evidence="1">
    <location>
        <begin position="1"/>
        <end position="101"/>
    </location>
</feature>
<name>A0AAD7K6M0_9AGAR</name>
<organism evidence="3 4">
    <name type="scientific">Mycena maculata</name>
    <dbReference type="NCBI Taxonomy" id="230809"/>
    <lineage>
        <taxon>Eukaryota</taxon>
        <taxon>Fungi</taxon>
        <taxon>Dikarya</taxon>
        <taxon>Basidiomycota</taxon>
        <taxon>Agaricomycotina</taxon>
        <taxon>Agaricomycetes</taxon>
        <taxon>Agaricomycetidae</taxon>
        <taxon>Agaricales</taxon>
        <taxon>Marasmiineae</taxon>
        <taxon>Mycenaceae</taxon>
        <taxon>Mycena</taxon>
    </lineage>
</organism>
<reference evidence="3" key="1">
    <citation type="submission" date="2023-03" db="EMBL/GenBank/DDBJ databases">
        <title>Massive genome expansion in bonnet fungi (Mycena s.s.) driven by repeated elements and novel gene families across ecological guilds.</title>
        <authorList>
            <consortium name="Lawrence Berkeley National Laboratory"/>
            <person name="Harder C.B."/>
            <person name="Miyauchi S."/>
            <person name="Viragh M."/>
            <person name="Kuo A."/>
            <person name="Thoen E."/>
            <person name="Andreopoulos B."/>
            <person name="Lu D."/>
            <person name="Skrede I."/>
            <person name="Drula E."/>
            <person name="Henrissat B."/>
            <person name="Morin E."/>
            <person name="Kohler A."/>
            <person name="Barry K."/>
            <person name="LaButti K."/>
            <person name="Morin E."/>
            <person name="Salamov A."/>
            <person name="Lipzen A."/>
            <person name="Mereny Z."/>
            <person name="Hegedus B."/>
            <person name="Baldrian P."/>
            <person name="Stursova M."/>
            <person name="Weitz H."/>
            <person name="Taylor A."/>
            <person name="Grigoriev I.V."/>
            <person name="Nagy L.G."/>
            <person name="Martin F."/>
            <person name="Kauserud H."/>
        </authorList>
    </citation>
    <scope>NUCLEOTIDE SEQUENCE</scope>
    <source>
        <strain evidence="3">CBHHK188m</strain>
    </source>
</reference>
<dbReference type="AlphaFoldDB" id="A0AAD7K6M0"/>
<evidence type="ECO:0000313" key="3">
    <source>
        <dbReference type="EMBL" id="KAJ7776778.1"/>
    </source>
</evidence>
<proteinExistence type="predicted"/>
<feature type="compositionally biased region" description="Basic and acidic residues" evidence="1">
    <location>
        <begin position="79"/>
        <end position="89"/>
    </location>
</feature>
<gene>
    <name evidence="3" type="ORF">DFH07DRAFT_951394</name>
</gene>
<keyword evidence="2" id="KW-0472">Membrane</keyword>
<keyword evidence="4" id="KW-1185">Reference proteome</keyword>
<evidence type="ECO:0000256" key="1">
    <source>
        <dbReference type="SAM" id="MobiDB-lite"/>
    </source>
</evidence>
<keyword evidence="2" id="KW-1133">Transmembrane helix</keyword>
<protein>
    <submittedName>
        <fullName evidence="3">Uncharacterized protein</fullName>
    </submittedName>
</protein>
<keyword evidence="2" id="KW-0812">Transmembrane</keyword>